<reference evidence="2" key="1">
    <citation type="journal article" date="2019" name="Int. J. Syst. Evol. Microbiol.">
        <title>The Global Catalogue of Microorganisms (GCM) 10K type strain sequencing project: providing services to taxonomists for standard genome sequencing and annotation.</title>
        <authorList>
            <consortium name="The Broad Institute Genomics Platform"/>
            <consortium name="The Broad Institute Genome Sequencing Center for Infectious Disease"/>
            <person name="Wu L."/>
            <person name="Ma J."/>
        </authorList>
    </citation>
    <scope>NUCLEOTIDE SEQUENCE [LARGE SCALE GENOMIC DNA]</scope>
    <source>
        <strain evidence="2">JCM 17664</strain>
    </source>
</reference>
<evidence type="ECO:0000313" key="2">
    <source>
        <dbReference type="Proteomes" id="UP001501207"/>
    </source>
</evidence>
<name>A0ABP8G235_9BACT</name>
<keyword evidence="2" id="KW-1185">Reference proteome</keyword>
<dbReference type="EMBL" id="BAABFN010000007">
    <property type="protein sequence ID" value="GAA4315743.1"/>
    <property type="molecule type" value="Genomic_DNA"/>
</dbReference>
<protein>
    <submittedName>
        <fullName evidence="1">Uncharacterized protein</fullName>
    </submittedName>
</protein>
<evidence type="ECO:0000313" key="1">
    <source>
        <dbReference type="EMBL" id="GAA4315743.1"/>
    </source>
</evidence>
<accession>A0ABP8G235</accession>
<dbReference type="Proteomes" id="UP001501207">
    <property type="component" value="Unassembled WGS sequence"/>
</dbReference>
<comment type="caution">
    <text evidence="1">The sequence shown here is derived from an EMBL/GenBank/DDBJ whole genome shotgun (WGS) entry which is preliminary data.</text>
</comment>
<sequence length="203" mass="23055">MNKFFSFKIGTMNMDDNTLPVYISNPELFRTYLLHNSTEEILLIKGLTFADHILKLEIQQTVIIKHIVKASAEFRKCAEVTILAGLRRKIKRFIHSSLAGAIKEISIFPQAGTPLFEVNPQLFEKYVLESFSTRSGNRSISGITNADKLRKISIITNFVAEEITKLSARTFNRSPLAVRYEMHETAENIVSAYKRLLNTGNTN</sequence>
<gene>
    <name evidence="1" type="ORF">GCM10023143_27290</name>
</gene>
<proteinExistence type="predicted"/>
<organism evidence="1 2">
    <name type="scientific">Compostibacter hankyongensis</name>
    <dbReference type="NCBI Taxonomy" id="1007089"/>
    <lineage>
        <taxon>Bacteria</taxon>
        <taxon>Pseudomonadati</taxon>
        <taxon>Bacteroidota</taxon>
        <taxon>Chitinophagia</taxon>
        <taxon>Chitinophagales</taxon>
        <taxon>Chitinophagaceae</taxon>
        <taxon>Compostibacter</taxon>
    </lineage>
</organism>